<dbReference type="AlphaFoldDB" id="A0AAX6DX01"/>
<feature type="compositionally biased region" description="Basic and acidic residues" evidence="1">
    <location>
        <begin position="118"/>
        <end position="145"/>
    </location>
</feature>
<accession>A0AAX6DX01</accession>
<evidence type="ECO:0000313" key="2">
    <source>
        <dbReference type="EMBL" id="KAJ6796294.1"/>
    </source>
</evidence>
<keyword evidence="3" id="KW-1185">Reference proteome</keyword>
<dbReference type="EMBL" id="JANAVB010041416">
    <property type="protein sequence ID" value="KAJ6796294.1"/>
    <property type="molecule type" value="Genomic_DNA"/>
</dbReference>
<evidence type="ECO:0000256" key="1">
    <source>
        <dbReference type="SAM" id="MobiDB-lite"/>
    </source>
</evidence>
<sequence>MVARLIKINWQAHSLYMFLLKEPLPFSRHPCPSASTMAEGIALLPQILPSKSSSMNMSDSTYSSLLKSFLCTAAFLTHLVEPYAATTSTRSSLKAMSEESPDIQLATRYCFILENLPDDMKDPPTSESVVTDRDITEAPKEKDKMPTSSVSDELKALNGSDEPKASNASDEFKPLNASNELKPSNSTDGPKPSNDSYGLNLSNISDELQPSKGSDQLQPSKGSDLLQPSEGSDELKCSNGNVDSIYYLSHICYKNYTFVSFWGF</sequence>
<dbReference type="Proteomes" id="UP001140949">
    <property type="component" value="Unassembled WGS sequence"/>
</dbReference>
<feature type="compositionally biased region" description="Polar residues" evidence="1">
    <location>
        <begin position="176"/>
        <end position="221"/>
    </location>
</feature>
<name>A0AAX6DX01_IRIPA</name>
<reference evidence="2" key="1">
    <citation type="journal article" date="2023" name="GigaByte">
        <title>Genome assembly of the bearded iris, Iris pallida Lam.</title>
        <authorList>
            <person name="Bruccoleri R.E."/>
            <person name="Oakeley E.J."/>
            <person name="Faust A.M.E."/>
            <person name="Altorfer M."/>
            <person name="Dessus-Babus S."/>
            <person name="Burckhardt D."/>
            <person name="Oertli M."/>
            <person name="Naumann U."/>
            <person name="Petersen F."/>
            <person name="Wong J."/>
        </authorList>
    </citation>
    <scope>NUCLEOTIDE SEQUENCE</scope>
    <source>
        <strain evidence="2">GSM-AAB239-AS_SAM_17_03QT</strain>
    </source>
</reference>
<evidence type="ECO:0000313" key="3">
    <source>
        <dbReference type="Proteomes" id="UP001140949"/>
    </source>
</evidence>
<feature type="region of interest" description="Disordered" evidence="1">
    <location>
        <begin position="116"/>
        <end position="234"/>
    </location>
</feature>
<gene>
    <name evidence="2" type="ORF">M6B38_223120</name>
</gene>
<protein>
    <submittedName>
        <fullName evidence="2">SWI/SNF complex subunit SWI3D-like</fullName>
    </submittedName>
</protein>
<organism evidence="2 3">
    <name type="scientific">Iris pallida</name>
    <name type="common">Sweet iris</name>
    <dbReference type="NCBI Taxonomy" id="29817"/>
    <lineage>
        <taxon>Eukaryota</taxon>
        <taxon>Viridiplantae</taxon>
        <taxon>Streptophyta</taxon>
        <taxon>Embryophyta</taxon>
        <taxon>Tracheophyta</taxon>
        <taxon>Spermatophyta</taxon>
        <taxon>Magnoliopsida</taxon>
        <taxon>Liliopsida</taxon>
        <taxon>Asparagales</taxon>
        <taxon>Iridaceae</taxon>
        <taxon>Iridoideae</taxon>
        <taxon>Irideae</taxon>
        <taxon>Iris</taxon>
    </lineage>
</organism>
<comment type="caution">
    <text evidence="2">The sequence shown here is derived from an EMBL/GenBank/DDBJ whole genome shotgun (WGS) entry which is preliminary data.</text>
</comment>
<proteinExistence type="predicted"/>
<reference evidence="2" key="2">
    <citation type="submission" date="2023-04" db="EMBL/GenBank/DDBJ databases">
        <authorList>
            <person name="Bruccoleri R.E."/>
            <person name="Oakeley E.J."/>
            <person name="Faust A.-M."/>
            <person name="Dessus-Babus S."/>
            <person name="Altorfer M."/>
            <person name="Burckhardt D."/>
            <person name="Oertli M."/>
            <person name="Naumann U."/>
            <person name="Petersen F."/>
            <person name="Wong J."/>
        </authorList>
    </citation>
    <scope>NUCLEOTIDE SEQUENCE</scope>
    <source>
        <strain evidence="2">GSM-AAB239-AS_SAM_17_03QT</strain>
        <tissue evidence="2">Leaf</tissue>
    </source>
</reference>